<protein>
    <submittedName>
        <fullName evidence="1">AlNc14C34G3079 protein</fullName>
    </submittedName>
</protein>
<organism evidence="1">
    <name type="scientific">Albugo laibachii Nc14</name>
    <dbReference type="NCBI Taxonomy" id="890382"/>
    <lineage>
        <taxon>Eukaryota</taxon>
        <taxon>Sar</taxon>
        <taxon>Stramenopiles</taxon>
        <taxon>Oomycota</taxon>
        <taxon>Peronosporomycetes</taxon>
        <taxon>Albuginales</taxon>
        <taxon>Albuginaceae</taxon>
        <taxon>Albugo</taxon>
    </lineage>
</organism>
<reference evidence="1" key="2">
    <citation type="submission" date="2011-02" db="EMBL/GenBank/DDBJ databases">
        <authorList>
            <person name="MacLean D."/>
        </authorList>
    </citation>
    <scope>NUCLEOTIDE SEQUENCE</scope>
</reference>
<dbReference type="EMBL" id="FR824079">
    <property type="protein sequence ID" value="CCA17404.1"/>
    <property type="molecule type" value="Genomic_DNA"/>
</dbReference>
<gene>
    <name evidence="1" type="primary">AlNc14C34G3079</name>
    <name evidence="1" type="ORF">ALNC14_035470</name>
</gene>
<evidence type="ECO:0000313" key="1">
    <source>
        <dbReference type="EMBL" id="CCA17404.1"/>
    </source>
</evidence>
<accession>F0W8E9</accession>
<name>F0W8E9_9STRA</name>
<sequence>MRIQPLGMYCLTIFVLLSRYPFLGAEYMKLVRVGISRKFLTRIKIKVSDIGDMLHRVDFIIDKEEGESRKGANEEKSMRSYASPPWSFANEESLNSLSCDRKRARYIIETTQNPRRSNLKVQSNTIDKPSGFTDRKKTHIDLNAIPECDPVDLLASESSSSVQAFPGKPKIIYSVQNGLLNNVYRHIGTSERQLKEDLMKRNDFVGVESRVETHFNNVPFCIGWILRKEPYQPLIDDKKLLEARNRLE</sequence>
<reference evidence="1" key="1">
    <citation type="journal article" date="2011" name="PLoS Biol.">
        <title>Gene gain and loss during evolution of obligate parasitism in the white rust pathogen of Arabidopsis thaliana.</title>
        <authorList>
            <person name="Kemen E."/>
            <person name="Gardiner A."/>
            <person name="Schultz-Larsen T."/>
            <person name="Kemen A.C."/>
            <person name="Balmuth A.L."/>
            <person name="Robert-Seilaniantz A."/>
            <person name="Bailey K."/>
            <person name="Holub E."/>
            <person name="Studholme D.J."/>
            <person name="Maclean D."/>
            <person name="Jones J.D."/>
        </authorList>
    </citation>
    <scope>NUCLEOTIDE SEQUENCE</scope>
</reference>
<dbReference type="HOGENOM" id="CLU_1121765_0_0_1"/>
<dbReference type="AlphaFoldDB" id="F0W8E9"/>
<proteinExistence type="predicted"/>